<organism evidence="6 7">
    <name type="scientific">Deinococcus aquiradiocola</name>
    <dbReference type="NCBI Taxonomy" id="393059"/>
    <lineage>
        <taxon>Bacteria</taxon>
        <taxon>Thermotogati</taxon>
        <taxon>Deinococcota</taxon>
        <taxon>Deinococci</taxon>
        <taxon>Deinococcales</taxon>
        <taxon>Deinococcaceae</taxon>
        <taxon>Deinococcus</taxon>
    </lineage>
</organism>
<feature type="transmembrane region" description="Helical" evidence="4">
    <location>
        <begin position="259"/>
        <end position="280"/>
    </location>
</feature>
<feature type="transmembrane region" description="Helical" evidence="4">
    <location>
        <begin position="345"/>
        <end position="373"/>
    </location>
</feature>
<name>A0A917PHQ4_9DEIO</name>
<keyword evidence="3 4" id="KW-0472">Membrane</keyword>
<dbReference type="Pfam" id="PF06779">
    <property type="entry name" value="MFS_4"/>
    <property type="match status" value="1"/>
</dbReference>
<evidence type="ECO:0000313" key="6">
    <source>
        <dbReference type="EMBL" id="GGJ79314.1"/>
    </source>
</evidence>
<proteinExistence type="predicted"/>
<dbReference type="PROSITE" id="PS50850">
    <property type="entry name" value="MFS"/>
    <property type="match status" value="1"/>
</dbReference>
<feature type="transmembrane region" description="Helical" evidence="4">
    <location>
        <begin position="379"/>
        <end position="399"/>
    </location>
</feature>
<reference evidence="6" key="2">
    <citation type="submission" date="2020-09" db="EMBL/GenBank/DDBJ databases">
        <authorList>
            <person name="Sun Q."/>
            <person name="Ohkuma M."/>
        </authorList>
    </citation>
    <scope>NUCLEOTIDE SEQUENCE</scope>
    <source>
        <strain evidence="6">JCM 14371</strain>
    </source>
</reference>
<dbReference type="Gene3D" id="1.20.1250.20">
    <property type="entry name" value="MFS general substrate transporter like domains"/>
    <property type="match status" value="2"/>
</dbReference>
<feature type="transmembrane region" description="Helical" evidence="4">
    <location>
        <begin position="91"/>
        <end position="114"/>
    </location>
</feature>
<feature type="domain" description="Major facilitator superfamily (MFS) profile" evidence="5">
    <location>
        <begin position="25"/>
        <end position="403"/>
    </location>
</feature>
<dbReference type="InterPro" id="IPR036259">
    <property type="entry name" value="MFS_trans_sf"/>
</dbReference>
<feature type="transmembrane region" description="Helical" evidence="4">
    <location>
        <begin position="120"/>
        <end position="138"/>
    </location>
</feature>
<dbReference type="GO" id="GO:0005886">
    <property type="term" value="C:plasma membrane"/>
    <property type="evidence" value="ECO:0007669"/>
    <property type="project" value="TreeGrafter"/>
</dbReference>
<dbReference type="EMBL" id="BMOE01000008">
    <property type="protein sequence ID" value="GGJ79314.1"/>
    <property type="molecule type" value="Genomic_DNA"/>
</dbReference>
<reference evidence="6" key="1">
    <citation type="journal article" date="2014" name="Int. J. Syst. Evol. Microbiol.">
        <title>Complete genome sequence of Corynebacterium casei LMG S-19264T (=DSM 44701T), isolated from a smear-ripened cheese.</title>
        <authorList>
            <consortium name="US DOE Joint Genome Institute (JGI-PGF)"/>
            <person name="Walter F."/>
            <person name="Albersmeier A."/>
            <person name="Kalinowski J."/>
            <person name="Ruckert C."/>
        </authorList>
    </citation>
    <scope>NUCLEOTIDE SEQUENCE</scope>
    <source>
        <strain evidence="6">JCM 14371</strain>
    </source>
</reference>
<keyword evidence="7" id="KW-1185">Reference proteome</keyword>
<keyword evidence="2 4" id="KW-1133">Transmembrane helix</keyword>
<gene>
    <name evidence="6" type="ORF">GCM10008939_23930</name>
</gene>
<dbReference type="Proteomes" id="UP000635726">
    <property type="component" value="Unassembled WGS sequence"/>
</dbReference>
<dbReference type="InterPro" id="IPR020846">
    <property type="entry name" value="MFS_dom"/>
</dbReference>
<feature type="transmembrane region" description="Helical" evidence="4">
    <location>
        <begin position="292"/>
        <end position="309"/>
    </location>
</feature>
<protein>
    <recommendedName>
        <fullName evidence="5">Major facilitator superfamily (MFS) profile domain-containing protein</fullName>
    </recommendedName>
</protein>
<evidence type="ECO:0000256" key="1">
    <source>
        <dbReference type="ARBA" id="ARBA00022692"/>
    </source>
</evidence>
<comment type="caution">
    <text evidence="6">The sequence shown here is derived from an EMBL/GenBank/DDBJ whole genome shotgun (WGS) entry which is preliminary data.</text>
</comment>
<evidence type="ECO:0000256" key="4">
    <source>
        <dbReference type="SAM" id="Phobius"/>
    </source>
</evidence>
<dbReference type="PANTHER" id="PTHR23537">
    <property type="match status" value="1"/>
</dbReference>
<dbReference type="AlphaFoldDB" id="A0A917PHQ4"/>
<dbReference type="SUPFAM" id="SSF103473">
    <property type="entry name" value="MFS general substrate transporter"/>
    <property type="match status" value="1"/>
</dbReference>
<dbReference type="PANTHER" id="PTHR23537:SF1">
    <property type="entry name" value="SUGAR TRANSPORTER"/>
    <property type="match status" value="1"/>
</dbReference>
<accession>A0A917PHQ4</accession>
<sequence length="408" mass="41056">MLYSDFMPESRPGRTPSVPAPLLTAAGLALGAAVALGFGRFSYALLLPPMRASLGWTYTQAGGMNTANGAGYLLGALLAPLLIGQLGARPAFLASMLFTALTLLVTALVTPFWALLALRGLTGLSGAVTFTAGGLLAAQAASRAPARQAGAVLTTFYAGASLGILLTGLGLPPLLARLGDAGWRSGWAVLGGVSLLALGAAWLASRGTGARGGPVGPGVRAAQLRPLLRSLLAYACSGLGYVAYTTFSVTYLRSQGASTAQVALFWTLLGFAGLVAPLLWSRLMSRVWGGRTMGLLMTIMALGAALPVLSAAPGVAFVSALLFGATCLSVVASTTALARQSLPPAVWGAGVATYTITFAAFQSLGPVLAGLLADGGAGGLRLGLGLSALVLLVGAGLAFSQRRAEPVD</sequence>
<feature type="transmembrane region" description="Helical" evidence="4">
    <location>
        <begin position="66"/>
        <end position="84"/>
    </location>
</feature>
<evidence type="ECO:0000259" key="5">
    <source>
        <dbReference type="PROSITE" id="PS50850"/>
    </source>
</evidence>
<evidence type="ECO:0000313" key="7">
    <source>
        <dbReference type="Proteomes" id="UP000635726"/>
    </source>
</evidence>
<feature type="transmembrane region" description="Helical" evidence="4">
    <location>
        <begin position="21"/>
        <end position="46"/>
    </location>
</feature>
<evidence type="ECO:0000256" key="3">
    <source>
        <dbReference type="ARBA" id="ARBA00023136"/>
    </source>
</evidence>
<feature type="transmembrane region" description="Helical" evidence="4">
    <location>
        <begin position="226"/>
        <end position="247"/>
    </location>
</feature>
<dbReference type="InterPro" id="IPR010645">
    <property type="entry name" value="MFS_4"/>
</dbReference>
<evidence type="ECO:0000256" key="2">
    <source>
        <dbReference type="ARBA" id="ARBA00022989"/>
    </source>
</evidence>
<keyword evidence="1 4" id="KW-0812">Transmembrane</keyword>
<feature type="transmembrane region" description="Helical" evidence="4">
    <location>
        <begin position="315"/>
        <end position="338"/>
    </location>
</feature>
<dbReference type="GO" id="GO:0022857">
    <property type="term" value="F:transmembrane transporter activity"/>
    <property type="evidence" value="ECO:0007669"/>
    <property type="project" value="InterPro"/>
</dbReference>
<feature type="transmembrane region" description="Helical" evidence="4">
    <location>
        <begin position="187"/>
        <end position="205"/>
    </location>
</feature>
<feature type="transmembrane region" description="Helical" evidence="4">
    <location>
        <begin position="150"/>
        <end position="175"/>
    </location>
</feature>